<evidence type="ECO:0000256" key="3">
    <source>
        <dbReference type="ARBA" id="ARBA00023125"/>
    </source>
</evidence>
<organism evidence="6 7">
    <name type="scientific">Onishia taeanensis</name>
    <dbReference type="NCBI Taxonomy" id="284577"/>
    <lineage>
        <taxon>Bacteria</taxon>
        <taxon>Pseudomonadati</taxon>
        <taxon>Pseudomonadota</taxon>
        <taxon>Gammaproteobacteria</taxon>
        <taxon>Oceanospirillales</taxon>
        <taxon>Halomonadaceae</taxon>
        <taxon>Onishia</taxon>
    </lineage>
</organism>
<dbReference type="CDD" id="cd08430">
    <property type="entry name" value="PBP2_IlvY"/>
    <property type="match status" value="1"/>
</dbReference>
<feature type="domain" description="HTH lysR-type" evidence="5">
    <location>
        <begin position="44"/>
        <end position="101"/>
    </location>
</feature>
<evidence type="ECO:0000313" key="6">
    <source>
        <dbReference type="EMBL" id="RAR58236.1"/>
    </source>
</evidence>
<keyword evidence="3" id="KW-0238">DNA-binding</keyword>
<keyword evidence="2" id="KW-0805">Transcription regulation</keyword>
<dbReference type="NCBIfam" id="NF008722">
    <property type="entry name" value="PRK11716.1"/>
    <property type="match status" value="1"/>
</dbReference>
<evidence type="ECO:0000259" key="5">
    <source>
        <dbReference type="PROSITE" id="PS50931"/>
    </source>
</evidence>
<dbReference type="InterPro" id="IPR036388">
    <property type="entry name" value="WH-like_DNA-bd_sf"/>
</dbReference>
<evidence type="ECO:0000256" key="1">
    <source>
        <dbReference type="ARBA" id="ARBA00009437"/>
    </source>
</evidence>
<dbReference type="InterPro" id="IPR000847">
    <property type="entry name" value="LysR_HTH_N"/>
</dbReference>
<proteinExistence type="inferred from homology"/>
<comment type="caution">
    <text evidence="6">The sequence shown here is derived from an EMBL/GenBank/DDBJ whole genome shotgun (WGS) entry which is preliminary data.</text>
</comment>
<evidence type="ECO:0000256" key="4">
    <source>
        <dbReference type="ARBA" id="ARBA00023163"/>
    </source>
</evidence>
<dbReference type="Gene3D" id="1.10.10.10">
    <property type="entry name" value="Winged helix-like DNA-binding domain superfamily/Winged helix DNA-binding domain"/>
    <property type="match status" value="1"/>
</dbReference>
<dbReference type="GO" id="GO:0000976">
    <property type="term" value="F:transcription cis-regulatory region binding"/>
    <property type="evidence" value="ECO:0007669"/>
    <property type="project" value="TreeGrafter"/>
</dbReference>
<dbReference type="PANTHER" id="PTHR30126">
    <property type="entry name" value="HTH-TYPE TRANSCRIPTIONAL REGULATOR"/>
    <property type="match status" value="1"/>
</dbReference>
<keyword evidence="4" id="KW-0804">Transcription</keyword>
<dbReference type="InterPro" id="IPR037404">
    <property type="entry name" value="IlvY_PBP2"/>
</dbReference>
<dbReference type="PROSITE" id="PS50931">
    <property type="entry name" value="HTH_LYSR"/>
    <property type="match status" value="1"/>
</dbReference>
<dbReference type="FunFam" id="1.10.10.10:FF:000001">
    <property type="entry name" value="LysR family transcriptional regulator"/>
    <property type="match status" value="1"/>
</dbReference>
<dbReference type="InterPro" id="IPR005119">
    <property type="entry name" value="LysR_subst-bd"/>
</dbReference>
<accession>A0A328XFY7</accession>
<dbReference type="Gene3D" id="3.40.190.290">
    <property type="match status" value="1"/>
</dbReference>
<protein>
    <submittedName>
        <fullName evidence="6">LysR family transcriptional regulator</fullName>
    </submittedName>
</protein>
<dbReference type="Proteomes" id="UP000249700">
    <property type="component" value="Unassembled WGS sequence"/>
</dbReference>
<dbReference type="PANTHER" id="PTHR30126:SF81">
    <property type="entry name" value="HTH-TYPE TRANSCRIPTIONAL REGULATOR ILVY"/>
    <property type="match status" value="1"/>
</dbReference>
<dbReference type="AlphaFoldDB" id="A0A328XFY7"/>
<dbReference type="GO" id="GO:0003700">
    <property type="term" value="F:DNA-binding transcription factor activity"/>
    <property type="evidence" value="ECO:0007669"/>
    <property type="project" value="InterPro"/>
</dbReference>
<dbReference type="Pfam" id="PF00126">
    <property type="entry name" value="HTH_1"/>
    <property type="match status" value="1"/>
</dbReference>
<sequence>MATHAVYRGVCGLWCRCKDDTTDIALRKTLYLQHHIPNSAITPMDMRDLRHFLSLADTLHFGRASDACHVSPSTLSRSIRSLEESLGATLFERDNRHVALTHQGLTFQTYARDAVEQWELVRQALMEETAALAGELSIFCSVTASYSFLYELLSDFRTRHPRIELKLHTGDPAHSISRVLAGEEDMAITPRPRRLPEALAFKPMTTSPLVFIAPRDGADWMPTHPEVPTAEQWAEVPMILSESGLSREYSDTWFKALGIAPRIYAQVAGHEAIVSMVGLGFGIGVVPKIVVDNSPLAARVQTLAVKPELPHYDVGLCVAQRRLKSPLIRALWAEVSAR</sequence>
<evidence type="ECO:0000256" key="2">
    <source>
        <dbReference type="ARBA" id="ARBA00023015"/>
    </source>
</evidence>
<dbReference type="SUPFAM" id="SSF46785">
    <property type="entry name" value="Winged helix' DNA-binding domain"/>
    <property type="match status" value="1"/>
</dbReference>
<dbReference type="SUPFAM" id="SSF53850">
    <property type="entry name" value="Periplasmic binding protein-like II"/>
    <property type="match status" value="1"/>
</dbReference>
<evidence type="ECO:0000313" key="7">
    <source>
        <dbReference type="Proteomes" id="UP000249700"/>
    </source>
</evidence>
<comment type="similarity">
    <text evidence="1">Belongs to the LysR transcriptional regulatory family.</text>
</comment>
<dbReference type="InterPro" id="IPR036390">
    <property type="entry name" value="WH_DNA-bd_sf"/>
</dbReference>
<dbReference type="EMBL" id="QLSX01000012">
    <property type="protein sequence ID" value="RAR58236.1"/>
    <property type="molecule type" value="Genomic_DNA"/>
</dbReference>
<gene>
    <name evidence="6" type="ORF">BCL93_112125</name>
</gene>
<reference evidence="6 7" key="1">
    <citation type="submission" date="2018-06" db="EMBL/GenBank/DDBJ databases">
        <title>Comparative analysis of microorganisms from saline springs in Andes Mountain Range, Colombia.</title>
        <authorList>
            <person name="Rubin E."/>
        </authorList>
    </citation>
    <scope>NUCLEOTIDE SEQUENCE [LARGE SCALE GENOMIC DNA]</scope>
    <source>
        <strain evidence="6 7">USBA-857</strain>
    </source>
</reference>
<name>A0A328XFY7_9GAMM</name>
<dbReference type="Pfam" id="PF03466">
    <property type="entry name" value="LysR_substrate"/>
    <property type="match status" value="1"/>
</dbReference>